<feature type="signal peptide" evidence="1">
    <location>
        <begin position="1"/>
        <end position="22"/>
    </location>
</feature>
<keyword evidence="1" id="KW-0732">Signal</keyword>
<gene>
    <name evidence="2" type="ORF">ACFOWM_08735</name>
</gene>
<dbReference type="RefSeq" id="WP_379708931.1">
    <property type="nucleotide sequence ID" value="NZ_JBHSCZ010000002.1"/>
</dbReference>
<name>A0ABV8QTI7_9BACT</name>
<evidence type="ECO:0000313" key="3">
    <source>
        <dbReference type="Proteomes" id="UP001595907"/>
    </source>
</evidence>
<feature type="chain" id="PRO_5046949579" description="Oxidoreductase" evidence="1">
    <location>
        <begin position="23"/>
        <end position="123"/>
    </location>
</feature>
<dbReference type="Proteomes" id="UP001595907">
    <property type="component" value="Unassembled WGS sequence"/>
</dbReference>
<accession>A0ABV8QTI7</accession>
<proteinExistence type="predicted"/>
<evidence type="ECO:0000313" key="2">
    <source>
        <dbReference type="EMBL" id="MFC4262960.1"/>
    </source>
</evidence>
<dbReference type="EMBL" id="JBHSCZ010000002">
    <property type="protein sequence ID" value="MFC4262960.1"/>
    <property type="molecule type" value="Genomic_DNA"/>
</dbReference>
<keyword evidence="3" id="KW-1185">Reference proteome</keyword>
<sequence length="123" mass="13903">MKYFIILKLTAAILLYSSCVQKTFKKTVVFSLDTNGKTSITSVGIKGNNKPLSWKNITKLNALKNDSSIYTTAITFETGYTFTEVKFVINDTMELQDADNRRVNFEKGDTTFYTAVFNIADKK</sequence>
<protein>
    <recommendedName>
        <fullName evidence="4">Oxidoreductase</fullName>
    </recommendedName>
</protein>
<evidence type="ECO:0008006" key="4">
    <source>
        <dbReference type="Google" id="ProtNLM"/>
    </source>
</evidence>
<comment type="caution">
    <text evidence="2">The sequence shown here is derived from an EMBL/GenBank/DDBJ whole genome shotgun (WGS) entry which is preliminary data.</text>
</comment>
<organism evidence="2 3">
    <name type="scientific">Ferruginibacter yonginensis</name>
    <dbReference type="NCBI Taxonomy" id="1310416"/>
    <lineage>
        <taxon>Bacteria</taxon>
        <taxon>Pseudomonadati</taxon>
        <taxon>Bacteroidota</taxon>
        <taxon>Chitinophagia</taxon>
        <taxon>Chitinophagales</taxon>
        <taxon>Chitinophagaceae</taxon>
        <taxon>Ferruginibacter</taxon>
    </lineage>
</organism>
<evidence type="ECO:0000256" key="1">
    <source>
        <dbReference type="SAM" id="SignalP"/>
    </source>
</evidence>
<reference evidence="3" key="1">
    <citation type="journal article" date="2019" name="Int. J. Syst. Evol. Microbiol.">
        <title>The Global Catalogue of Microorganisms (GCM) 10K type strain sequencing project: providing services to taxonomists for standard genome sequencing and annotation.</title>
        <authorList>
            <consortium name="The Broad Institute Genomics Platform"/>
            <consortium name="The Broad Institute Genome Sequencing Center for Infectious Disease"/>
            <person name="Wu L."/>
            <person name="Ma J."/>
        </authorList>
    </citation>
    <scope>NUCLEOTIDE SEQUENCE [LARGE SCALE GENOMIC DNA]</scope>
    <source>
        <strain evidence="3">CECT 8289</strain>
    </source>
</reference>